<organism evidence="6 7">
    <name type="scientific">Modicella reniformis</name>
    <dbReference type="NCBI Taxonomy" id="1440133"/>
    <lineage>
        <taxon>Eukaryota</taxon>
        <taxon>Fungi</taxon>
        <taxon>Fungi incertae sedis</taxon>
        <taxon>Mucoromycota</taxon>
        <taxon>Mortierellomycotina</taxon>
        <taxon>Mortierellomycetes</taxon>
        <taxon>Mortierellales</taxon>
        <taxon>Mortierellaceae</taxon>
        <taxon>Modicella</taxon>
    </lineage>
</organism>
<dbReference type="GO" id="GO:0004029">
    <property type="term" value="F:aldehyde dehydrogenase (NAD+) activity"/>
    <property type="evidence" value="ECO:0007669"/>
    <property type="project" value="TreeGrafter"/>
</dbReference>
<dbReference type="Pfam" id="PF00171">
    <property type="entry name" value="Aldedh"/>
    <property type="match status" value="1"/>
</dbReference>
<dbReference type="Proteomes" id="UP000749646">
    <property type="component" value="Unassembled WGS sequence"/>
</dbReference>
<protein>
    <submittedName>
        <fullName evidence="6">Aldehyde dehydrogenase</fullName>
    </submittedName>
</protein>
<evidence type="ECO:0000256" key="4">
    <source>
        <dbReference type="RuleBase" id="RU003345"/>
    </source>
</evidence>
<proteinExistence type="inferred from homology"/>
<keyword evidence="7" id="KW-1185">Reference proteome</keyword>
<evidence type="ECO:0000313" key="6">
    <source>
        <dbReference type="EMBL" id="KAF9980081.1"/>
    </source>
</evidence>
<dbReference type="GO" id="GO:0006081">
    <property type="term" value="P:aldehyde metabolic process"/>
    <property type="evidence" value="ECO:0007669"/>
    <property type="project" value="InterPro"/>
</dbReference>
<keyword evidence="2 4" id="KW-0560">Oxidoreductase</keyword>
<dbReference type="SUPFAM" id="SSF53720">
    <property type="entry name" value="ALDH-like"/>
    <property type="match status" value="1"/>
</dbReference>
<evidence type="ECO:0000259" key="5">
    <source>
        <dbReference type="Pfam" id="PF00171"/>
    </source>
</evidence>
<dbReference type="InterPro" id="IPR016162">
    <property type="entry name" value="Ald_DH_N"/>
</dbReference>
<name>A0A9P6JIK6_9FUNG</name>
<dbReference type="PANTHER" id="PTHR43570">
    <property type="entry name" value="ALDEHYDE DEHYDROGENASE"/>
    <property type="match status" value="1"/>
</dbReference>
<dbReference type="AlphaFoldDB" id="A0A9P6JIK6"/>
<dbReference type="PROSITE" id="PS00070">
    <property type="entry name" value="ALDEHYDE_DEHYDR_CYS"/>
    <property type="match status" value="1"/>
</dbReference>
<dbReference type="Gene3D" id="3.40.309.10">
    <property type="entry name" value="Aldehyde Dehydrogenase, Chain A, domain 2"/>
    <property type="match status" value="1"/>
</dbReference>
<dbReference type="InterPro" id="IPR015590">
    <property type="entry name" value="Aldehyde_DH_dom"/>
</dbReference>
<dbReference type="Gene3D" id="3.40.605.10">
    <property type="entry name" value="Aldehyde Dehydrogenase, Chain A, domain 1"/>
    <property type="match status" value="1"/>
</dbReference>
<dbReference type="PROSITE" id="PS00687">
    <property type="entry name" value="ALDEHYDE_DEHYDR_GLU"/>
    <property type="match status" value="1"/>
</dbReference>
<feature type="domain" description="Aldehyde dehydrogenase" evidence="5">
    <location>
        <begin position="9"/>
        <end position="248"/>
    </location>
</feature>
<gene>
    <name evidence="6" type="primary">ALDH3B2_2</name>
    <name evidence="6" type="ORF">BGZ65_005574</name>
</gene>
<accession>A0A9P6JIK6</accession>
<dbReference type="OrthoDB" id="440325at2759"/>
<sequence>MIVQELRETFHSGLTKSLAYRKEQLKGLHNLVAENEQKIIRAAYDDLRKPPQEVILGETGMVKQECVDAIKNLDQWAAPKKVSAGLLSSMDTLHIRKEPLGVVLIIGAWNYPFNLLLDPAVGAIAAGNTVVLKPSEVSSNMAALITELLPKYLDSRSYQIINGSAGETTALLENKFDHIFYTGSGTVGKIIMGAAAKQLTPVTLELGGKSPAFVAKDANVDVVTRRLAIGKFFNCGQSCIAPDYLIVE</sequence>
<dbReference type="FunFam" id="3.40.605.10:FF:000004">
    <property type="entry name" value="Aldehyde dehydrogenase"/>
    <property type="match status" value="1"/>
</dbReference>
<evidence type="ECO:0000313" key="7">
    <source>
        <dbReference type="Proteomes" id="UP000749646"/>
    </source>
</evidence>
<comment type="caution">
    <text evidence="6">The sequence shown here is derived from an EMBL/GenBank/DDBJ whole genome shotgun (WGS) entry which is preliminary data.</text>
</comment>
<dbReference type="InterPro" id="IPR016160">
    <property type="entry name" value="Ald_DH_CS_CYS"/>
</dbReference>
<dbReference type="InterPro" id="IPR012394">
    <property type="entry name" value="Aldehyde_DH_NAD(P)"/>
</dbReference>
<dbReference type="GO" id="GO:0005737">
    <property type="term" value="C:cytoplasm"/>
    <property type="evidence" value="ECO:0007669"/>
    <property type="project" value="TreeGrafter"/>
</dbReference>
<feature type="non-terminal residue" evidence="6">
    <location>
        <position position="1"/>
    </location>
</feature>
<dbReference type="InterPro" id="IPR029510">
    <property type="entry name" value="Ald_DH_CS_GLU"/>
</dbReference>
<dbReference type="PANTHER" id="PTHR43570:SF16">
    <property type="entry name" value="ALDEHYDE DEHYDROGENASE TYPE III, ISOFORM Q"/>
    <property type="match status" value="1"/>
</dbReference>
<evidence type="ECO:0000256" key="2">
    <source>
        <dbReference type="ARBA" id="ARBA00023002"/>
    </source>
</evidence>
<dbReference type="InterPro" id="IPR016163">
    <property type="entry name" value="Ald_DH_C"/>
</dbReference>
<dbReference type="InterPro" id="IPR016161">
    <property type="entry name" value="Ald_DH/histidinol_DH"/>
</dbReference>
<dbReference type="EMBL" id="JAAAHW010003910">
    <property type="protein sequence ID" value="KAF9980081.1"/>
    <property type="molecule type" value="Genomic_DNA"/>
</dbReference>
<comment type="similarity">
    <text evidence="1 4">Belongs to the aldehyde dehydrogenase family.</text>
</comment>
<evidence type="ECO:0000256" key="1">
    <source>
        <dbReference type="ARBA" id="ARBA00009986"/>
    </source>
</evidence>
<feature type="active site" evidence="3">
    <location>
        <position position="205"/>
    </location>
</feature>
<evidence type="ECO:0000256" key="3">
    <source>
        <dbReference type="PROSITE-ProRule" id="PRU10007"/>
    </source>
</evidence>
<reference evidence="6" key="1">
    <citation type="journal article" date="2020" name="Fungal Divers.">
        <title>Resolving the Mortierellaceae phylogeny through synthesis of multi-gene phylogenetics and phylogenomics.</title>
        <authorList>
            <person name="Vandepol N."/>
            <person name="Liber J."/>
            <person name="Desiro A."/>
            <person name="Na H."/>
            <person name="Kennedy M."/>
            <person name="Barry K."/>
            <person name="Grigoriev I.V."/>
            <person name="Miller A.N."/>
            <person name="O'Donnell K."/>
            <person name="Stajich J.E."/>
            <person name="Bonito G."/>
        </authorList>
    </citation>
    <scope>NUCLEOTIDE SEQUENCE</scope>
    <source>
        <strain evidence="6">MES-2147</strain>
    </source>
</reference>